<accession>A0A559KJV3</accession>
<evidence type="ECO:0000313" key="2">
    <source>
        <dbReference type="Proteomes" id="UP000320078"/>
    </source>
</evidence>
<dbReference type="AlphaFoldDB" id="A0A559KJV3"/>
<dbReference type="Proteomes" id="UP000320078">
    <property type="component" value="Unassembled WGS sequence"/>
</dbReference>
<gene>
    <name evidence="1" type="ORF">MDPP_00161</name>
</gene>
<organism evidence="1 2">
    <name type="scientific">Candidatus Phytoplasma pini</name>
    <dbReference type="NCBI Taxonomy" id="267362"/>
    <lineage>
        <taxon>Bacteria</taxon>
        <taxon>Bacillati</taxon>
        <taxon>Mycoplasmatota</taxon>
        <taxon>Mollicutes</taxon>
        <taxon>Acholeplasmatales</taxon>
        <taxon>Acholeplasmataceae</taxon>
        <taxon>Candidatus Phytoplasma</taxon>
    </lineage>
</organism>
<proteinExistence type="predicted"/>
<reference evidence="1 2" key="1">
    <citation type="submission" date="2019-06" db="EMBL/GenBank/DDBJ databases">
        <title>Draft Genome Sequence of Candidatus Phytoplasma pini-Related Strain MDPP: A Resource for Comparative Genomics of Gymnosperm-infecting Phytoplasmas.</title>
        <authorList>
            <person name="Cai W."/>
            <person name="Costanzo S."/>
            <person name="Shao J."/>
            <person name="Zhao Y."/>
            <person name="Davis R."/>
        </authorList>
    </citation>
    <scope>NUCLEOTIDE SEQUENCE [LARGE SCALE GENOMIC DNA]</scope>
    <source>
        <strain evidence="1 2">MDPP</strain>
    </source>
</reference>
<sequence>MYQNKFFLKKICFLFLLFFYFISPSIFAIKEEKQIELLPLVQKKTSNNEDFNIVNEPFLELNNDYKKSIIKKHFVICWKHNFGSFFSKKTKLFYDVESAKTIPCASFQEWLNFKQFVFYLLNHHIPKIDFLFDFLDISGIKDEFIDDKYEKVALDTTVFCRLLKKDPSLGFFYFDSKDLNLLESINISFCNCKVSGYSIIDLILEIINFKNENIEDLKKHFILYFKELSETINYDVVTEKELNISIEEFLDRIVDNTDIEMLDKKFLFHLIKEICHTFIPKKFSIHYSVDNINSKPLKEMYLPISCSQEYRTIGFLLKIQEEQNNLYLNFYEIFVENDDFFLEKLKLIDKVRILSLVDEDCVFLKHLSIGSVLKRKKLPFYNNFLFGAVKKDNN</sequence>
<comment type="caution">
    <text evidence="1">The sequence shown here is derived from an EMBL/GenBank/DDBJ whole genome shotgun (WGS) entry which is preliminary data.</text>
</comment>
<evidence type="ECO:0000313" key="1">
    <source>
        <dbReference type="EMBL" id="TVY12387.1"/>
    </source>
</evidence>
<name>A0A559KJV3_9MOLU</name>
<keyword evidence="2" id="KW-1185">Reference proteome</keyword>
<dbReference type="EMBL" id="VIAE01000002">
    <property type="protein sequence ID" value="TVY12387.1"/>
    <property type="molecule type" value="Genomic_DNA"/>
</dbReference>
<protein>
    <submittedName>
        <fullName evidence="1">Uncharacterized protein</fullName>
    </submittedName>
</protein>